<evidence type="ECO:0000313" key="2">
    <source>
        <dbReference type="Proteomes" id="UP000255469"/>
    </source>
</evidence>
<proteinExistence type="predicted"/>
<dbReference type="Proteomes" id="UP000255469">
    <property type="component" value="Unassembled WGS sequence"/>
</dbReference>
<organism evidence="1 2">
    <name type="scientific">Prevotella denticola</name>
    <dbReference type="NCBI Taxonomy" id="28129"/>
    <lineage>
        <taxon>Bacteria</taxon>
        <taxon>Pseudomonadati</taxon>
        <taxon>Bacteroidota</taxon>
        <taxon>Bacteroidia</taxon>
        <taxon>Bacteroidales</taxon>
        <taxon>Prevotellaceae</taxon>
        <taxon>Prevotella</taxon>
    </lineage>
</organism>
<dbReference type="EMBL" id="UGTM01000002">
    <property type="protein sequence ID" value="SUB93857.1"/>
    <property type="molecule type" value="Genomic_DNA"/>
</dbReference>
<name>A0A379EBT2_9BACT</name>
<sequence>MQPVDRLISKHDFPRRLSGHLRWKFVCKFVSYRHCCHAIIDYKQLII</sequence>
<evidence type="ECO:0000313" key="1">
    <source>
        <dbReference type="EMBL" id="SUB93857.1"/>
    </source>
</evidence>
<protein>
    <submittedName>
        <fullName evidence="1">Uncharacterized protein</fullName>
    </submittedName>
</protein>
<gene>
    <name evidence="1" type="ORF">NCTC13067_01714</name>
</gene>
<dbReference type="AlphaFoldDB" id="A0A379EBT2"/>
<reference evidence="1 2" key="1">
    <citation type="submission" date="2018-06" db="EMBL/GenBank/DDBJ databases">
        <authorList>
            <consortium name="Pathogen Informatics"/>
            <person name="Doyle S."/>
        </authorList>
    </citation>
    <scope>NUCLEOTIDE SEQUENCE [LARGE SCALE GENOMIC DNA]</scope>
    <source>
        <strain evidence="1 2">NCTC13067</strain>
    </source>
</reference>
<accession>A0A379EBT2</accession>